<evidence type="ECO:0000256" key="4">
    <source>
        <dbReference type="ARBA" id="ARBA00035459"/>
    </source>
</evidence>
<dbReference type="PANTHER" id="PTHR13691:SF16">
    <property type="entry name" value="LARGE RIBOSOMAL SUBUNIT PROTEIN UL2"/>
    <property type="match status" value="1"/>
</dbReference>
<dbReference type="InterPro" id="IPR002171">
    <property type="entry name" value="Ribosomal_uL2"/>
</dbReference>
<keyword evidence="2 8" id="KW-0689">Ribosomal protein</keyword>
<proteinExistence type="inferred from homology"/>
<dbReference type="InterPro" id="IPR022666">
    <property type="entry name" value="Ribosomal_uL2_RNA-bd_dom"/>
</dbReference>
<dbReference type="SMART" id="SM01382">
    <property type="entry name" value="Ribosomal_L2_C"/>
    <property type="match status" value="1"/>
</dbReference>
<dbReference type="Gene3D" id="4.10.950.10">
    <property type="entry name" value="Ribosomal protein L2, domain 3"/>
    <property type="match status" value="1"/>
</dbReference>
<sequence>MLCKLGKRILVQRRGDGGMRYRSHNKGKIAPASYPFLDSNNTVTGIVKDLLHERGRSVPLAKIVFNNKTSYLPAVNGLRVNQEISIGSSSEIQDGNILPLRDIPEGTSICNIERTFGDGGKIAKSAGTSALLYSKTVDGSIIRLRSGKSIVVQTNCRATIGAMSAAGFKEKPFLKAGNKARHHQAYGILHPKVRGVAMGSHYHPFGGGRHQSPHQSTSTSRNAPPGRKVGSIAASKTGPGRARRRSRIAEV</sequence>
<dbReference type="InterPro" id="IPR008991">
    <property type="entry name" value="Translation_prot_SH3-like_sf"/>
</dbReference>
<evidence type="ECO:0000313" key="8">
    <source>
        <dbReference type="EMBL" id="AIE93343.1"/>
    </source>
</evidence>
<feature type="domain" description="Large ribosomal subunit protein uL2 C-terminal" evidence="6">
    <location>
        <begin position="92"/>
        <end position="225"/>
    </location>
</feature>
<dbReference type="GO" id="GO:0003735">
    <property type="term" value="F:structural constituent of ribosome"/>
    <property type="evidence" value="ECO:0007669"/>
    <property type="project" value="InterPro"/>
</dbReference>
<evidence type="ECO:0000256" key="2">
    <source>
        <dbReference type="ARBA" id="ARBA00022980"/>
    </source>
</evidence>
<comment type="similarity">
    <text evidence="1">Belongs to the universal ribosomal protein uL2 family.</text>
</comment>
<feature type="region of interest" description="Disordered" evidence="5">
    <location>
        <begin position="200"/>
        <end position="251"/>
    </location>
</feature>
<gene>
    <name evidence="8" type="primary">RP-L2</name>
    <name evidence="8" type="synonym">rplB</name>
</gene>
<feature type="domain" description="Large ribosomal subunit protein uL2 RNA-binding" evidence="7">
    <location>
        <begin position="15"/>
        <end position="86"/>
    </location>
</feature>
<dbReference type="PANTHER" id="PTHR13691">
    <property type="entry name" value="RIBOSOMAL PROTEIN L2"/>
    <property type="match status" value="1"/>
</dbReference>
<protein>
    <recommendedName>
        <fullName evidence="4">50S ribosomal protein L2</fullName>
    </recommendedName>
</protein>
<dbReference type="Gene3D" id="2.30.30.30">
    <property type="match status" value="1"/>
</dbReference>
<dbReference type="InterPro" id="IPR022669">
    <property type="entry name" value="Ribosomal_uL2_C"/>
</dbReference>
<dbReference type="InterPro" id="IPR014726">
    <property type="entry name" value="Ribosomal_uL2_dom3"/>
</dbReference>
<feature type="compositionally biased region" description="Basic residues" evidence="5">
    <location>
        <begin position="241"/>
        <end position="251"/>
    </location>
</feature>
<feature type="compositionally biased region" description="Polar residues" evidence="5">
    <location>
        <begin position="213"/>
        <end position="222"/>
    </location>
</feature>
<dbReference type="InterPro" id="IPR012340">
    <property type="entry name" value="NA-bd_OB-fold"/>
</dbReference>
<dbReference type="GO" id="GO:0022625">
    <property type="term" value="C:cytosolic large ribosomal subunit"/>
    <property type="evidence" value="ECO:0007669"/>
    <property type="project" value="TreeGrafter"/>
</dbReference>
<accession>A0A075FQ42</accession>
<evidence type="ECO:0000259" key="7">
    <source>
        <dbReference type="SMART" id="SM01383"/>
    </source>
</evidence>
<dbReference type="InterPro" id="IPR014722">
    <property type="entry name" value="Rib_uL2_dom2"/>
</dbReference>
<dbReference type="AlphaFoldDB" id="A0A075FQ42"/>
<dbReference type="PIRSF" id="PIRSF002158">
    <property type="entry name" value="Ribosomal_L2"/>
    <property type="match status" value="1"/>
</dbReference>
<dbReference type="EMBL" id="KF900391">
    <property type="protein sequence ID" value="AIE93343.1"/>
    <property type="molecule type" value="Genomic_DNA"/>
</dbReference>
<keyword evidence="3" id="KW-0687">Ribonucleoprotein</keyword>
<dbReference type="GO" id="GO:0003723">
    <property type="term" value="F:RNA binding"/>
    <property type="evidence" value="ECO:0007669"/>
    <property type="project" value="InterPro"/>
</dbReference>
<organism evidence="8">
    <name type="scientific">uncultured marine thaumarchaeote AD1000_33_G09</name>
    <dbReference type="NCBI Taxonomy" id="1455909"/>
    <lineage>
        <taxon>Archaea</taxon>
        <taxon>Nitrososphaerota</taxon>
        <taxon>environmental samples</taxon>
    </lineage>
</organism>
<evidence type="ECO:0000256" key="3">
    <source>
        <dbReference type="ARBA" id="ARBA00023274"/>
    </source>
</evidence>
<name>A0A075FQ42_9ARCH</name>
<dbReference type="NCBIfam" id="NF007180">
    <property type="entry name" value="PRK09612.1"/>
    <property type="match status" value="1"/>
</dbReference>
<evidence type="ECO:0000256" key="5">
    <source>
        <dbReference type="SAM" id="MobiDB-lite"/>
    </source>
</evidence>
<evidence type="ECO:0000259" key="6">
    <source>
        <dbReference type="SMART" id="SM01382"/>
    </source>
</evidence>
<dbReference type="Gene3D" id="2.40.50.140">
    <property type="entry name" value="Nucleic acid-binding proteins"/>
    <property type="match status" value="1"/>
</dbReference>
<dbReference type="SUPFAM" id="SSF50249">
    <property type="entry name" value="Nucleic acid-binding proteins"/>
    <property type="match status" value="1"/>
</dbReference>
<dbReference type="GO" id="GO:0002181">
    <property type="term" value="P:cytoplasmic translation"/>
    <property type="evidence" value="ECO:0007669"/>
    <property type="project" value="TreeGrafter"/>
</dbReference>
<evidence type="ECO:0000256" key="1">
    <source>
        <dbReference type="ARBA" id="ARBA00005636"/>
    </source>
</evidence>
<dbReference type="SUPFAM" id="SSF50104">
    <property type="entry name" value="Translation proteins SH3-like domain"/>
    <property type="match status" value="1"/>
</dbReference>
<reference evidence="8" key="1">
    <citation type="journal article" date="2014" name="Genome Biol. Evol.">
        <title>Pangenome evidence for extensive interdomain horizontal transfer affecting lineage core and shell genes in uncultured planktonic thaumarchaeota and euryarchaeota.</title>
        <authorList>
            <person name="Deschamps P."/>
            <person name="Zivanovic Y."/>
            <person name="Moreira D."/>
            <person name="Rodriguez-Valera F."/>
            <person name="Lopez-Garcia P."/>
        </authorList>
    </citation>
    <scope>NUCLEOTIDE SEQUENCE</scope>
</reference>
<dbReference type="Pfam" id="PF03947">
    <property type="entry name" value="Ribosomal_L2_C"/>
    <property type="match status" value="1"/>
</dbReference>
<dbReference type="SMART" id="SM01383">
    <property type="entry name" value="Ribosomal_L2"/>
    <property type="match status" value="1"/>
</dbReference>
<dbReference type="InterPro" id="IPR023672">
    <property type="entry name" value="Ribosomal_uL2_arc_euk"/>
</dbReference>